<evidence type="ECO:0000313" key="7">
    <source>
        <dbReference type="EMBL" id="MCM5681264.1"/>
    </source>
</evidence>
<dbReference type="PANTHER" id="PTHR24422">
    <property type="entry name" value="CHEMOTAXIS PROTEIN METHYLTRANSFERASE"/>
    <property type="match status" value="1"/>
</dbReference>
<proteinExistence type="predicted"/>
<comment type="function">
    <text evidence="5">Methylation of the membrane-bound methyl-accepting chemotaxis proteins (MCP) to form gamma-glutamyl methyl ester residues in MCP.</text>
</comment>
<name>A0ABT0YRA7_9BURK</name>
<dbReference type="Proteomes" id="UP001165541">
    <property type="component" value="Unassembled WGS sequence"/>
</dbReference>
<evidence type="ECO:0000256" key="5">
    <source>
        <dbReference type="PIRNR" id="PIRNR000410"/>
    </source>
</evidence>
<dbReference type="RefSeq" id="WP_251779751.1">
    <property type="nucleotide sequence ID" value="NZ_JAMKFE010000011.1"/>
</dbReference>
<dbReference type="PANTHER" id="PTHR24422:SF26">
    <property type="entry name" value="CHEMOTAXIS PROTEIN METHYLTRANSFERASE"/>
    <property type="match status" value="1"/>
</dbReference>
<dbReference type="InterPro" id="IPR022642">
    <property type="entry name" value="CheR_C"/>
</dbReference>
<sequence length="268" mass="30885">MSFIAIDDREFLQFQRFIYDRAGITLSSTKKALVSGRLAKRVRQLQLDSYADYLELLASGQAQAEVQTAIDLLTTNETYFFRESKHFEFLRELCQARAPNSEPMRVWSAACSTGEEPYSIAMVLADLMSRERWEVLSTDISSRVLERARVGHYPMERARDIPADYLKRFCLKGIKGQEGTLLVERALRQRVQFMHANLNEQLPQIGMFDVVFLRNVMIYFSGDTKRQVVSRVVSQLKRGGHLFIGHSESLHDINSDVQQIRPAVYRKP</sequence>
<comment type="caution">
    <text evidence="7">The sequence shown here is derived from an EMBL/GenBank/DDBJ whole genome shotgun (WGS) entry which is preliminary data.</text>
</comment>
<accession>A0ABT0YRA7</accession>
<dbReference type="EMBL" id="JAMKFE010000011">
    <property type="protein sequence ID" value="MCM5681264.1"/>
    <property type="molecule type" value="Genomic_DNA"/>
</dbReference>
<dbReference type="InterPro" id="IPR022641">
    <property type="entry name" value="CheR_N"/>
</dbReference>
<dbReference type="PIRSF" id="PIRSF000410">
    <property type="entry name" value="CheR"/>
    <property type="match status" value="1"/>
</dbReference>
<dbReference type="Pfam" id="PF03705">
    <property type="entry name" value="CheR_N"/>
    <property type="match status" value="1"/>
</dbReference>
<protein>
    <recommendedName>
        <fullName evidence="5">Chemotaxis protein methyltransferase</fullName>
        <ecNumber evidence="5">2.1.1.80</ecNumber>
    </recommendedName>
</protein>
<dbReference type="InterPro" id="IPR036804">
    <property type="entry name" value="CheR_N_sf"/>
</dbReference>
<dbReference type="Gene3D" id="1.10.155.10">
    <property type="entry name" value="Chemotaxis receptor methyltransferase CheR, N-terminal domain"/>
    <property type="match status" value="1"/>
</dbReference>
<evidence type="ECO:0000259" key="6">
    <source>
        <dbReference type="PROSITE" id="PS50123"/>
    </source>
</evidence>
<dbReference type="InterPro" id="IPR029063">
    <property type="entry name" value="SAM-dependent_MTases_sf"/>
</dbReference>
<evidence type="ECO:0000256" key="3">
    <source>
        <dbReference type="ARBA" id="ARBA00022679"/>
    </source>
</evidence>
<gene>
    <name evidence="7" type="ORF">M8A51_17185</name>
</gene>
<keyword evidence="4 5" id="KW-0949">S-adenosyl-L-methionine</keyword>
<dbReference type="InterPro" id="IPR026024">
    <property type="entry name" value="Chemotaxis_MeTrfase_CheR"/>
</dbReference>
<dbReference type="SUPFAM" id="SSF53335">
    <property type="entry name" value="S-adenosyl-L-methionine-dependent methyltransferases"/>
    <property type="match status" value="1"/>
</dbReference>
<dbReference type="EC" id="2.1.1.80" evidence="5"/>
<evidence type="ECO:0000256" key="2">
    <source>
        <dbReference type="ARBA" id="ARBA00022603"/>
    </source>
</evidence>
<dbReference type="PROSITE" id="PS50123">
    <property type="entry name" value="CHER"/>
    <property type="match status" value="1"/>
</dbReference>
<dbReference type="InterPro" id="IPR000780">
    <property type="entry name" value="CheR_MeTrfase"/>
</dbReference>
<keyword evidence="3 5" id="KW-0808">Transferase</keyword>
<dbReference type="InterPro" id="IPR050903">
    <property type="entry name" value="Bact_Chemotaxis_MeTrfase"/>
</dbReference>
<organism evidence="7 8">
    <name type="scientific">Caldimonas mangrovi</name>
    <dbReference type="NCBI Taxonomy" id="2944811"/>
    <lineage>
        <taxon>Bacteria</taxon>
        <taxon>Pseudomonadati</taxon>
        <taxon>Pseudomonadota</taxon>
        <taxon>Betaproteobacteria</taxon>
        <taxon>Burkholderiales</taxon>
        <taxon>Sphaerotilaceae</taxon>
        <taxon>Caldimonas</taxon>
    </lineage>
</organism>
<keyword evidence="2 5" id="KW-0489">Methyltransferase</keyword>
<dbReference type="PRINTS" id="PR00996">
    <property type="entry name" value="CHERMTFRASE"/>
</dbReference>
<dbReference type="Gene3D" id="3.40.50.150">
    <property type="entry name" value="Vaccinia Virus protein VP39"/>
    <property type="match status" value="1"/>
</dbReference>
<keyword evidence="8" id="KW-1185">Reference proteome</keyword>
<dbReference type="Pfam" id="PF01739">
    <property type="entry name" value="CheR"/>
    <property type="match status" value="1"/>
</dbReference>
<comment type="catalytic activity">
    <reaction evidence="1 5">
        <text>L-glutamyl-[protein] + S-adenosyl-L-methionine = [protein]-L-glutamate 5-O-methyl ester + S-adenosyl-L-homocysteine</text>
        <dbReference type="Rhea" id="RHEA:24452"/>
        <dbReference type="Rhea" id="RHEA-COMP:10208"/>
        <dbReference type="Rhea" id="RHEA-COMP:10311"/>
        <dbReference type="ChEBI" id="CHEBI:29973"/>
        <dbReference type="ChEBI" id="CHEBI:57856"/>
        <dbReference type="ChEBI" id="CHEBI:59789"/>
        <dbReference type="ChEBI" id="CHEBI:82795"/>
        <dbReference type="EC" id="2.1.1.80"/>
    </reaction>
</comment>
<evidence type="ECO:0000313" key="8">
    <source>
        <dbReference type="Proteomes" id="UP001165541"/>
    </source>
</evidence>
<evidence type="ECO:0000256" key="1">
    <source>
        <dbReference type="ARBA" id="ARBA00001541"/>
    </source>
</evidence>
<feature type="domain" description="CheR-type methyltransferase" evidence="6">
    <location>
        <begin position="1"/>
        <end position="268"/>
    </location>
</feature>
<evidence type="ECO:0000256" key="4">
    <source>
        <dbReference type="ARBA" id="ARBA00022691"/>
    </source>
</evidence>
<dbReference type="SUPFAM" id="SSF47757">
    <property type="entry name" value="Chemotaxis receptor methyltransferase CheR, N-terminal domain"/>
    <property type="match status" value="1"/>
</dbReference>
<dbReference type="CDD" id="cd02440">
    <property type="entry name" value="AdoMet_MTases"/>
    <property type="match status" value="1"/>
</dbReference>
<reference evidence="7" key="1">
    <citation type="submission" date="2022-05" db="EMBL/GenBank/DDBJ databases">
        <title>Schlegelella sp. nov., isolated from mangrove soil.</title>
        <authorList>
            <person name="Liu Y."/>
            <person name="Ge X."/>
            <person name="Liu W."/>
        </authorList>
    </citation>
    <scope>NUCLEOTIDE SEQUENCE</scope>
    <source>
        <strain evidence="7">S2-27</strain>
    </source>
</reference>
<dbReference type="SMART" id="SM00138">
    <property type="entry name" value="MeTrc"/>
    <property type="match status" value="1"/>
</dbReference>